<evidence type="ECO:0000256" key="5">
    <source>
        <dbReference type="PROSITE-ProRule" id="PRU00169"/>
    </source>
</evidence>
<feature type="domain" description="HTH luxR-type" evidence="6">
    <location>
        <begin position="146"/>
        <end position="211"/>
    </location>
</feature>
<dbReference type="SUPFAM" id="SSF52172">
    <property type="entry name" value="CheY-like"/>
    <property type="match status" value="1"/>
</dbReference>
<evidence type="ECO:0000256" key="4">
    <source>
        <dbReference type="ARBA" id="ARBA00023163"/>
    </source>
</evidence>
<dbReference type="PROSITE" id="PS50110">
    <property type="entry name" value="RESPONSE_REGULATORY"/>
    <property type="match status" value="1"/>
</dbReference>
<dbReference type="Gene3D" id="3.40.50.2300">
    <property type="match status" value="1"/>
</dbReference>
<dbReference type="InterPro" id="IPR058245">
    <property type="entry name" value="NreC/VraR/RcsB-like_REC"/>
</dbReference>
<dbReference type="InterPro" id="IPR016032">
    <property type="entry name" value="Sig_transdc_resp-reg_C-effctor"/>
</dbReference>
<dbReference type="CDD" id="cd17535">
    <property type="entry name" value="REC_NarL-like"/>
    <property type="match status" value="1"/>
</dbReference>
<keyword evidence="4" id="KW-0804">Transcription</keyword>
<dbReference type="InterPro" id="IPR001789">
    <property type="entry name" value="Sig_transdc_resp-reg_receiver"/>
</dbReference>
<dbReference type="CDD" id="cd06170">
    <property type="entry name" value="LuxR_C_like"/>
    <property type="match status" value="1"/>
</dbReference>
<keyword evidence="9" id="KW-1185">Reference proteome</keyword>
<dbReference type="Proteomes" id="UP000587586">
    <property type="component" value="Unassembled WGS sequence"/>
</dbReference>
<dbReference type="GO" id="GO:0003677">
    <property type="term" value="F:DNA binding"/>
    <property type="evidence" value="ECO:0007669"/>
    <property type="project" value="UniProtKB-KW"/>
</dbReference>
<dbReference type="Pfam" id="PF00196">
    <property type="entry name" value="GerE"/>
    <property type="match status" value="1"/>
</dbReference>
<proteinExistence type="predicted"/>
<dbReference type="InterPro" id="IPR011006">
    <property type="entry name" value="CheY-like_superfamily"/>
</dbReference>
<feature type="modified residue" description="4-aspartylphosphate" evidence="5">
    <location>
        <position position="55"/>
    </location>
</feature>
<evidence type="ECO:0000256" key="2">
    <source>
        <dbReference type="ARBA" id="ARBA00023015"/>
    </source>
</evidence>
<dbReference type="AlphaFoldDB" id="A0A6V8N882"/>
<evidence type="ECO:0000259" key="6">
    <source>
        <dbReference type="PROSITE" id="PS50043"/>
    </source>
</evidence>
<dbReference type="PRINTS" id="PR00038">
    <property type="entry name" value="HTHLUXR"/>
</dbReference>
<dbReference type="EMBL" id="BLXZ01000004">
    <property type="protein sequence ID" value="GFO68701.1"/>
    <property type="molecule type" value="Genomic_DNA"/>
</dbReference>
<dbReference type="PANTHER" id="PTHR43214:SF41">
    <property type="entry name" value="NITRATE_NITRITE RESPONSE REGULATOR PROTEIN NARP"/>
    <property type="match status" value="1"/>
</dbReference>
<dbReference type="RefSeq" id="WP_183361253.1">
    <property type="nucleotide sequence ID" value="NZ_BLXZ01000004.1"/>
</dbReference>
<keyword evidence="3 8" id="KW-0238">DNA-binding</keyword>
<comment type="caution">
    <text evidence="8">The sequence shown here is derived from an EMBL/GenBank/DDBJ whole genome shotgun (WGS) entry which is preliminary data.</text>
</comment>
<dbReference type="PANTHER" id="PTHR43214">
    <property type="entry name" value="TWO-COMPONENT RESPONSE REGULATOR"/>
    <property type="match status" value="1"/>
</dbReference>
<evidence type="ECO:0000256" key="3">
    <source>
        <dbReference type="ARBA" id="ARBA00023125"/>
    </source>
</evidence>
<dbReference type="InterPro" id="IPR039420">
    <property type="entry name" value="WalR-like"/>
</dbReference>
<dbReference type="SUPFAM" id="SSF46894">
    <property type="entry name" value="C-terminal effector domain of the bipartite response regulators"/>
    <property type="match status" value="1"/>
</dbReference>
<dbReference type="SMART" id="SM00448">
    <property type="entry name" value="REC"/>
    <property type="match status" value="1"/>
</dbReference>
<dbReference type="InterPro" id="IPR000792">
    <property type="entry name" value="Tscrpt_reg_LuxR_C"/>
</dbReference>
<keyword evidence="1 5" id="KW-0597">Phosphoprotein</keyword>
<reference evidence="9" key="1">
    <citation type="submission" date="2020-06" db="EMBL/GenBank/DDBJ databases">
        <title>Draft genomic sequecing of Geomonas sp. Red745.</title>
        <authorList>
            <person name="Itoh H."/>
            <person name="Xu Z.X."/>
            <person name="Ushijima N."/>
            <person name="Masuda Y."/>
            <person name="Shiratori Y."/>
            <person name="Senoo K."/>
        </authorList>
    </citation>
    <scope>NUCLEOTIDE SEQUENCE [LARGE SCALE GENOMIC DNA]</scope>
    <source>
        <strain evidence="9">Red745</strain>
    </source>
</reference>
<dbReference type="SMART" id="SM00421">
    <property type="entry name" value="HTH_LUXR"/>
    <property type="match status" value="1"/>
</dbReference>
<dbReference type="PROSITE" id="PS50043">
    <property type="entry name" value="HTH_LUXR_2"/>
    <property type="match status" value="1"/>
</dbReference>
<protein>
    <submittedName>
        <fullName evidence="8">DNA-binding response regulator</fullName>
    </submittedName>
</protein>
<sequence length="216" mass="23727">MSIKVMLVDDHRILREGLKALLKNSPDIEVVAEASDGREAIEKAGEARPEVIVMDLVMPVLNGIEATQRILADFPSTNVLILSSSQERANVTAALKAGAKGYLGKECVIAELEKGIRAVATGKSYLDPRITDLLINMYTQKNTQDALGNFVVLSKREQDVLRHTADGRNTKDIAFTLNISVKTVETHRLNIMKKLNVNSIAALTKYAVREGLTSLW</sequence>
<dbReference type="PROSITE" id="PS00622">
    <property type="entry name" value="HTH_LUXR_1"/>
    <property type="match status" value="1"/>
</dbReference>
<gene>
    <name evidence="8" type="ORF">GMLC_22800</name>
</gene>
<evidence type="ECO:0000259" key="7">
    <source>
        <dbReference type="PROSITE" id="PS50110"/>
    </source>
</evidence>
<dbReference type="Pfam" id="PF00072">
    <property type="entry name" value="Response_reg"/>
    <property type="match status" value="1"/>
</dbReference>
<feature type="domain" description="Response regulatory" evidence="7">
    <location>
        <begin position="4"/>
        <end position="120"/>
    </location>
</feature>
<evidence type="ECO:0000256" key="1">
    <source>
        <dbReference type="ARBA" id="ARBA00022553"/>
    </source>
</evidence>
<evidence type="ECO:0000313" key="9">
    <source>
        <dbReference type="Proteomes" id="UP000587586"/>
    </source>
</evidence>
<keyword evidence="2" id="KW-0805">Transcription regulation</keyword>
<dbReference type="GO" id="GO:0000160">
    <property type="term" value="P:phosphorelay signal transduction system"/>
    <property type="evidence" value="ECO:0007669"/>
    <property type="project" value="InterPro"/>
</dbReference>
<accession>A0A6V8N882</accession>
<evidence type="ECO:0000313" key="8">
    <source>
        <dbReference type="EMBL" id="GFO68701.1"/>
    </source>
</evidence>
<dbReference type="GO" id="GO:0006355">
    <property type="term" value="P:regulation of DNA-templated transcription"/>
    <property type="evidence" value="ECO:0007669"/>
    <property type="project" value="InterPro"/>
</dbReference>
<organism evidence="8 9">
    <name type="scientific">Geomonas limicola</name>
    <dbReference type="NCBI Taxonomy" id="2740186"/>
    <lineage>
        <taxon>Bacteria</taxon>
        <taxon>Pseudomonadati</taxon>
        <taxon>Thermodesulfobacteriota</taxon>
        <taxon>Desulfuromonadia</taxon>
        <taxon>Geobacterales</taxon>
        <taxon>Geobacteraceae</taxon>
        <taxon>Geomonas</taxon>
    </lineage>
</organism>
<name>A0A6V8N882_9BACT</name>